<protein>
    <submittedName>
        <fullName evidence="1">Uncharacterized protein</fullName>
    </submittedName>
</protein>
<evidence type="ECO:0000313" key="1">
    <source>
        <dbReference type="EMBL" id="MFC0049397.1"/>
    </source>
</evidence>
<gene>
    <name evidence="1" type="ORF">ACFFJP_13960</name>
</gene>
<name>A0ABV6BET9_9GAMM</name>
<dbReference type="Proteomes" id="UP001589813">
    <property type="component" value="Unassembled WGS sequence"/>
</dbReference>
<reference evidence="1 2" key="1">
    <citation type="submission" date="2024-09" db="EMBL/GenBank/DDBJ databases">
        <authorList>
            <person name="Sun Q."/>
            <person name="Mori K."/>
        </authorList>
    </citation>
    <scope>NUCLEOTIDE SEQUENCE [LARGE SCALE GENOMIC DNA]</scope>
    <source>
        <strain evidence="1 2">KCTC 23315</strain>
    </source>
</reference>
<dbReference type="RefSeq" id="WP_377245149.1">
    <property type="nucleotide sequence ID" value="NZ_JBHLXP010000003.1"/>
</dbReference>
<evidence type="ECO:0000313" key="2">
    <source>
        <dbReference type="Proteomes" id="UP001589813"/>
    </source>
</evidence>
<dbReference type="EMBL" id="JBHLXP010000003">
    <property type="protein sequence ID" value="MFC0049397.1"/>
    <property type="molecule type" value="Genomic_DNA"/>
</dbReference>
<sequence length="87" mass="9757">MKLYIAVDISDDDVTLQEVTEQCGYDLKHPAVHDISAPELAQYHGEDCLVLRLHLQQPIDAVQLLEEAQVLISHPSVAAVRKLWLEA</sequence>
<accession>A0ABV6BET9</accession>
<comment type="caution">
    <text evidence="1">The sequence shown here is derived from an EMBL/GenBank/DDBJ whole genome shotgun (WGS) entry which is preliminary data.</text>
</comment>
<keyword evidence="2" id="KW-1185">Reference proteome</keyword>
<proteinExistence type="predicted"/>
<organism evidence="1 2">
    <name type="scientific">Rheinheimera tilapiae</name>
    <dbReference type="NCBI Taxonomy" id="875043"/>
    <lineage>
        <taxon>Bacteria</taxon>
        <taxon>Pseudomonadati</taxon>
        <taxon>Pseudomonadota</taxon>
        <taxon>Gammaproteobacteria</taxon>
        <taxon>Chromatiales</taxon>
        <taxon>Chromatiaceae</taxon>
        <taxon>Rheinheimera</taxon>
    </lineage>
</organism>